<organism evidence="1 2">
    <name type="scientific">Neovison vison</name>
    <name type="common">American mink</name>
    <name type="synonym">Mustela vison</name>
    <dbReference type="NCBI Taxonomy" id="452646"/>
    <lineage>
        <taxon>Eukaryota</taxon>
        <taxon>Metazoa</taxon>
        <taxon>Chordata</taxon>
        <taxon>Craniata</taxon>
        <taxon>Vertebrata</taxon>
        <taxon>Euteleostomi</taxon>
        <taxon>Mammalia</taxon>
        <taxon>Eutheria</taxon>
        <taxon>Laurasiatheria</taxon>
        <taxon>Carnivora</taxon>
        <taxon>Caniformia</taxon>
        <taxon>Musteloidea</taxon>
        <taxon>Mustelidae</taxon>
        <taxon>Mustelinae</taxon>
        <taxon>Neogale</taxon>
    </lineage>
</organism>
<dbReference type="GeneTree" id="ENSGT00990000211416"/>
<proteinExistence type="predicted"/>
<evidence type="ECO:0000313" key="1">
    <source>
        <dbReference type="Ensembl" id="ENSNVIP00000029728.1"/>
    </source>
</evidence>
<protein>
    <submittedName>
        <fullName evidence="1">Uncharacterized protein</fullName>
    </submittedName>
</protein>
<dbReference type="Ensembl" id="ENSNVIT00000034446.1">
    <property type="protein sequence ID" value="ENSNVIP00000029728.1"/>
    <property type="gene ID" value="ENSNVIG00000022921.1"/>
</dbReference>
<sequence>MATRGRMEDGSLDLTQSIEDDPLLDTQHLLHHSLHAQFRPRFHPLPTVIIANLLLLIHVSWLGQ</sequence>
<name>A0A8C7BV19_NEOVI</name>
<dbReference type="InterPro" id="IPR029399">
    <property type="entry name" value="TMEM192"/>
</dbReference>
<reference evidence="1" key="1">
    <citation type="submission" date="2025-08" db="UniProtKB">
        <authorList>
            <consortium name="Ensembl"/>
        </authorList>
    </citation>
    <scope>IDENTIFICATION</scope>
</reference>
<keyword evidence="2" id="KW-1185">Reference proteome</keyword>
<dbReference type="Pfam" id="PF14802">
    <property type="entry name" value="TMEM192"/>
    <property type="match status" value="1"/>
</dbReference>
<dbReference type="Proteomes" id="UP000694425">
    <property type="component" value="Unplaced"/>
</dbReference>
<evidence type="ECO:0000313" key="2">
    <source>
        <dbReference type="Proteomes" id="UP000694425"/>
    </source>
</evidence>
<reference evidence="1" key="2">
    <citation type="submission" date="2025-09" db="UniProtKB">
        <authorList>
            <consortium name="Ensembl"/>
        </authorList>
    </citation>
    <scope>IDENTIFICATION</scope>
</reference>
<accession>A0A8C7BV19</accession>
<dbReference type="AlphaFoldDB" id="A0A8C7BV19"/>